<dbReference type="Proteomes" id="UP000641206">
    <property type="component" value="Unassembled WGS sequence"/>
</dbReference>
<gene>
    <name evidence="1" type="ORF">GCM10011346_06180</name>
</gene>
<accession>A0ABQ2NNP8</accession>
<sequence>MRKLELKFLNAEGKVVTYSIDHPAEPANPETIQEAMDTILRENAFYSTGGDLTEIHSARIVERTVEEIELQSFLRLI</sequence>
<dbReference type="EMBL" id="BMLW01000001">
    <property type="protein sequence ID" value="GGP07937.1"/>
    <property type="molecule type" value="Genomic_DNA"/>
</dbReference>
<comment type="caution">
    <text evidence="1">The sequence shown here is derived from an EMBL/GenBank/DDBJ whole genome shotgun (WGS) entry which is preliminary data.</text>
</comment>
<dbReference type="RefSeq" id="WP_188733007.1">
    <property type="nucleotide sequence ID" value="NZ_BMLW01000001.1"/>
</dbReference>
<proteinExistence type="predicted"/>
<dbReference type="Pfam" id="PF11148">
    <property type="entry name" value="DUF2922"/>
    <property type="match status" value="1"/>
</dbReference>
<name>A0ABQ2NNP8_9BACI</name>
<evidence type="ECO:0008006" key="3">
    <source>
        <dbReference type="Google" id="ProtNLM"/>
    </source>
</evidence>
<evidence type="ECO:0000313" key="1">
    <source>
        <dbReference type="EMBL" id="GGP07937.1"/>
    </source>
</evidence>
<evidence type="ECO:0000313" key="2">
    <source>
        <dbReference type="Proteomes" id="UP000641206"/>
    </source>
</evidence>
<keyword evidence="2" id="KW-1185">Reference proteome</keyword>
<dbReference type="InterPro" id="IPR021321">
    <property type="entry name" value="DUF2922"/>
</dbReference>
<protein>
    <recommendedName>
        <fullName evidence="3">DUF2922 domain-containing protein</fullName>
    </recommendedName>
</protein>
<reference evidence="2" key="1">
    <citation type="journal article" date="2019" name="Int. J. Syst. Evol. Microbiol.">
        <title>The Global Catalogue of Microorganisms (GCM) 10K type strain sequencing project: providing services to taxonomists for standard genome sequencing and annotation.</title>
        <authorList>
            <consortium name="The Broad Institute Genomics Platform"/>
            <consortium name="The Broad Institute Genome Sequencing Center for Infectious Disease"/>
            <person name="Wu L."/>
            <person name="Ma J."/>
        </authorList>
    </citation>
    <scope>NUCLEOTIDE SEQUENCE [LARGE SCALE GENOMIC DNA]</scope>
    <source>
        <strain evidence="2">CGMCC 1.7693</strain>
    </source>
</reference>
<organism evidence="1 2">
    <name type="scientific">Oceanobacillus neutriphilus</name>
    <dbReference type="NCBI Taxonomy" id="531815"/>
    <lineage>
        <taxon>Bacteria</taxon>
        <taxon>Bacillati</taxon>
        <taxon>Bacillota</taxon>
        <taxon>Bacilli</taxon>
        <taxon>Bacillales</taxon>
        <taxon>Bacillaceae</taxon>
        <taxon>Oceanobacillus</taxon>
    </lineage>
</organism>